<reference evidence="1 2" key="1">
    <citation type="submission" date="2010-03" db="EMBL/GenBank/DDBJ databases">
        <title>The genome sequence of Roseburia intestinalis XB6B4.</title>
        <authorList>
            <consortium name="metaHIT consortium -- http://www.metahit.eu/"/>
            <person name="Pajon A."/>
            <person name="Turner K."/>
            <person name="Parkhill J."/>
            <person name="Bernalier A."/>
        </authorList>
    </citation>
    <scope>NUCLEOTIDE SEQUENCE [LARGE SCALE GENOMIC DNA]</scope>
    <source>
        <strain evidence="1 2">XB6B4</strain>
    </source>
</reference>
<organism evidence="1 2">
    <name type="scientific">Roseburia intestinalis XB6B4</name>
    <dbReference type="NCBI Taxonomy" id="718255"/>
    <lineage>
        <taxon>Bacteria</taxon>
        <taxon>Bacillati</taxon>
        <taxon>Bacillota</taxon>
        <taxon>Clostridia</taxon>
        <taxon>Lachnospirales</taxon>
        <taxon>Lachnospiraceae</taxon>
        <taxon>Roseburia</taxon>
    </lineage>
</organism>
<protein>
    <submittedName>
        <fullName evidence="1">Uncharacterized protein</fullName>
    </submittedName>
</protein>
<dbReference type="KEGG" id="rix:RO1_08660"/>
<evidence type="ECO:0000313" key="1">
    <source>
        <dbReference type="EMBL" id="CBL11552.1"/>
    </source>
</evidence>
<reference evidence="1 2" key="2">
    <citation type="submission" date="2010-03" db="EMBL/GenBank/DDBJ databases">
        <authorList>
            <person name="Pajon A."/>
        </authorList>
    </citation>
    <scope>NUCLEOTIDE SEQUENCE [LARGE SCALE GENOMIC DNA]</scope>
    <source>
        <strain evidence="1 2">XB6B4</strain>
    </source>
</reference>
<dbReference type="EMBL" id="FP929050">
    <property type="protein sequence ID" value="CBL11552.1"/>
    <property type="molecule type" value="Genomic_DNA"/>
</dbReference>
<evidence type="ECO:0000313" key="2">
    <source>
        <dbReference type="Proteomes" id="UP000008953"/>
    </source>
</evidence>
<dbReference type="AlphaFoldDB" id="D4KW12"/>
<dbReference type="HOGENOM" id="CLU_2685533_0_0_9"/>
<dbReference type="PATRIC" id="fig|718255.3.peg.2075"/>
<proteinExistence type="predicted"/>
<name>D4KW12_9FIRM</name>
<dbReference type="Proteomes" id="UP000008953">
    <property type="component" value="Chromosome"/>
</dbReference>
<gene>
    <name evidence="1" type="ORF">RO1_08660</name>
</gene>
<accession>D4KW12</accession>
<sequence>MIRFSRQQEPLPIKQSKTLSGYGCRKEKDACIHMDPLPWKDSAMERQEYMDAGSIKMEGSVKSGIFHTQEWRVI</sequence>